<evidence type="ECO:0000313" key="2">
    <source>
        <dbReference type="Proteomes" id="UP000229344"/>
    </source>
</evidence>
<dbReference type="Proteomes" id="UP000229344">
    <property type="component" value="Unassembled WGS sequence"/>
</dbReference>
<proteinExistence type="predicted"/>
<sequence length="130" mass="14765">MPDFSHIRKDPHVERMHVPQWVLIGTIISLALADQLQEKGIPAHKLDVLPQDIEILSNLLPEEDRRATIQYRRTRIRDVLRNEIPVLAGFGSENVTYSDFDTWVQDVANAVFDGDGGAIIENQRGRVLVI</sequence>
<comment type="caution">
    <text evidence="1">The sequence shown here is derived from an EMBL/GenBank/DDBJ whole genome shotgun (WGS) entry which is preliminary data.</text>
</comment>
<gene>
    <name evidence="1" type="ORF">COU16_01800</name>
</gene>
<accession>A0A2H0UD26</accession>
<name>A0A2H0UD26_9BACT</name>
<dbReference type="EMBL" id="PFBI01000006">
    <property type="protein sequence ID" value="PIR84309.1"/>
    <property type="molecule type" value="Genomic_DNA"/>
</dbReference>
<reference evidence="2" key="1">
    <citation type="submission" date="2017-09" db="EMBL/GenBank/DDBJ databases">
        <title>Depth-based differentiation of microbial function through sediment-hosted aquifers and enrichment of novel symbionts in the deep terrestrial subsurface.</title>
        <authorList>
            <person name="Probst A.J."/>
            <person name="Ladd B."/>
            <person name="Jarett J.K."/>
            <person name="Geller-Mcgrath D.E."/>
            <person name="Sieber C.M.K."/>
            <person name="Emerson J.B."/>
            <person name="Anantharaman K."/>
            <person name="Thomas B.C."/>
            <person name="Malmstrom R."/>
            <person name="Stieglmeier M."/>
            <person name="Klingl A."/>
            <person name="Woyke T."/>
            <person name="Ryan C.M."/>
            <person name="Banfield J.F."/>
        </authorList>
    </citation>
    <scope>NUCLEOTIDE SEQUENCE [LARGE SCALE GENOMIC DNA]</scope>
</reference>
<dbReference type="AlphaFoldDB" id="A0A2H0UD26"/>
<protein>
    <submittedName>
        <fullName evidence="1">Uncharacterized protein</fullName>
    </submittedName>
</protein>
<evidence type="ECO:0000313" key="1">
    <source>
        <dbReference type="EMBL" id="PIR84309.1"/>
    </source>
</evidence>
<organism evidence="1 2">
    <name type="scientific">Candidatus Kaiserbacteria bacterium CG10_big_fil_rev_8_21_14_0_10_47_16</name>
    <dbReference type="NCBI Taxonomy" id="1974608"/>
    <lineage>
        <taxon>Bacteria</taxon>
        <taxon>Candidatus Kaiseribacteriota</taxon>
    </lineage>
</organism>